<gene>
    <name evidence="1" type="ORF">HGRIS_001778</name>
</gene>
<proteinExistence type="predicted"/>
<sequence length="122" mass="13384">MAFPATITFLEMGAFYESDDQPYRLSGRTFISTIHLVTHSLSRFTPDLISADVYKFASPVVSGAVELVDATEEVVDTAEDGRHWDHPIPQLSVSASFPKSVLSMSARTRIELDTGCTRQGTS</sequence>
<evidence type="ECO:0000313" key="2">
    <source>
        <dbReference type="Proteomes" id="UP001556367"/>
    </source>
</evidence>
<comment type="caution">
    <text evidence="1">The sequence shown here is derived from an EMBL/GenBank/DDBJ whole genome shotgun (WGS) entry which is preliminary data.</text>
</comment>
<dbReference type="EMBL" id="JASNQZ010000006">
    <property type="protein sequence ID" value="KAL0955542.1"/>
    <property type="molecule type" value="Genomic_DNA"/>
</dbReference>
<dbReference type="Proteomes" id="UP001556367">
    <property type="component" value="Unassembled WGS sequence"/>
</dbReference>
<evidence type="ECO:0000313" key="1">
    <source>
        <dbReference type="EMBL" id="KAL0955542.1"/>
    </source>
</evidence>
<accession>A0ABR3JIM8</accession>
<keyword evidence="2" id="KW-1185">Reference proteome</keyword>
<protein>
    <submittedName>
        <fullName evidence="1">Uncharacterized protein</fullName>
    </submittedName>
</protein>
<reference evidence="2" key="1">
    <citation type="submission" date="2024-06" db="EMBL/GenBank/DDBJ databases">
        <title>Multi-omics analyses provide insights into the biosynthesis of the anticancer antibiotic pleurotin in Hohenbuehelia grisea.</title>
        <authorList>
            <person name="Weaver J.A."/>
            <person name="Alberti F."/>
        </authorList>
    </citation>
    <scope>NUCLEOTIDE SEQUENCE [LARGE SCALE GENOMIC DNA]</scope>
    <source>
        <strain evidence="2">T-177</strain>
    </source>
</reference>
<name>A0ABR3JIM8_9AGAR</name>
<organism evidence="1 2">
    <name type="scientific">Hohenbuehelia grisea</name>
    <dbReference type="NCBI Taxonomy" id="104357"/>
    <lineage>
        <taxon>Eukaryota</taxon>
        <taxon>Fungi</taxon>
        <taxon>Dikarya</taxon>
        <taxon>Basidiomycota</taxon>
        <taxon>Agaricomycotina</taxon>
        <taxon>Agaricomycetes</taxon>
        <taxon>Agaricomycetidae</taxon>
        <taxon>Agaricales</taxon>
        <taxon>Pleurotineae</taxon>
        <taxon>Pleurotaceae</taxon>
        <taxon>Hohenbuehelia</taxon>
    </lineage>
</organism>